<feature type="domain" description="N-(5'phosphoribosyl) anthranilate isomerase (PRAI)" evidence="10">
    <location>
        <begin position="6"/>
        <end position="204"/>
    </location>
</feature>
<dbReference type="GO" id="GO:0004640">
    <property type="term" value="F:phosphoribosylanthranilate isomerase activity"/>
    <property type="evidence" value="ECO:0007669"/>
    <property type="project" value="UniProtKB-UniRule"/>
</dbReference>
<comment type="pathway">
    <text evidence="2 9">Amino-acid biosynthesis; L-tryptophan biosynthesis; L-tryptophan from chorismate: step 3/5.</text>
</comment>
<dbReference type="EC" id="5.3.1.24" evidence="3 9"/>
<dbReference type="InterPro" id="IPR011060">
    <property type="entry name" value="RibuloseP-bd_barrel"/>
</dbReference>
<evidence type="ECO:0000256" key="6">
    <source>
        <dbReference type="ARBA" id="ARBA00022822"/>
    </source>
</evidence>
<keyword evidence="6 9" id="KW-0822">Tryptophan biosynthesis</keyword>
<evidence type="ECO:0000256" key="3">
    <source>
        <dbReference type="ARBA" id="ARBA00012572"/>
    </source>
</evidence>
<accession>A0A4P7PTE5</accession>
<reference evidence="11 12" key="1">
    <citation type="submission" date="2019-04" db="EMBL/GenBank/DDBJ databases">
        <title>Flavobacterium sp. GS03.</title>
        <authorList>
            <person name="Kim H."/>
        </authorList>
    </citation>
    <scope>NUCLEOTIDE SEQUENCE [LARGE SCALE GENOMIC DNA]</scope>
    <source>
        <strain evidence="11 12">GS03</strain>
    </source>
</reference>
<dbReference type="InterPro" id="IPR044643">
    <property type="entry name" value="TrpF_fam"/>
</dbReference>
<evidence type="ECO:0000259" key="10">
    <source>
        <dbReference type="Pfam" id="PF00697"/>
    </source>
</evidence>
<dbReference type="AlphaFoldDB" id="A0A4P7PTE5"/>
<dbReference type="UniPathway" id="UPA00035">
    <property type="reaction ID" value="UER00042"/>
</dbReference>
<dbReference type="Gene3D" id="3.20.20.70">
    <property type="entry name" value="Aldolase class I"/>
    <property type="match status" value="1"/>
</dbReference>
<evidence type="ECO:0000313" key="11">
    <source>
        <dbReference type="EMBL" id="QBZ98228.1"/>
    </source>
</evidence>
<dbReference type="KEGG" id="fsn:GS03_01733"/>
<evidence type="ECO:0000256" key="9">
    <source>
        <dbReference type="HAMAP-Rule" id="MF_00135"/>
    </source>
</evidence>
<dbReference type="InterPro" id="IPR001240">
    <property type="entry name" value="PRAI_dom"/>
</dbReference>
<dbReference type="HAMAP" id="MF_00135">
    <property type="entry name" value="PRAI"/>
    <property type="match status" value="1"/>
</dbReference>
<dbReference type="InterPro" id="IPR013785">
    <property type="entry name" value="Aldolase_TIM"/>
</dbReference>
<evidence type="ECO:0000256" key="1">
    <source>
        <dbReference type="ARBA" id="ARBA00001164"/>
    </source>
</evidence>
<dbReference type="EMBL" id="CP038810">
    <property type="protein sequence ID" value="QBZ98228.1"/>
    <property type="molecule type" value="Genomic_DNA"/>
</dbReference>
<dbReference type="PANTHER" id="PTHR42894">
    <property type="entry name" value="N-(5'-PHOSPHORIBOSYL)ANTHRANILATE ISOMERASE"/>
    <property type="match status" value="1"/>
</dbReference>
<comment type="catalytic activity">
    <reaction evidence="1 9">
        <text>N-(5-phospho-beta-D-ribosyl)anthranilate = 1-(2-carboxyphenylamino)-1-deoxy-D-ribulose 5-phosphate</text>
        <dbReference type="Rhea" id="RHEA:21540"/>
        <dbReference type="ChEBI" id="CHEBI:18277"/>
        <dbReference type="ChEBI" id="CHEBI:58613"/>
        <dbReference type="EC" id="5.3.1.24"/>
    </reaction>
</comment>
<evidence type="ECO:0000256" key="2">
    <source>
        <dbReference type="ARBA" id="ARBA00004664"/>
    </source>
</evidence>
<evidence type="ECO:0000256" key="5">
    <source>
        <dbReference type="ARBA" id="ARBA00022605"/>
    </source>
</evidence>
<evidence type="ECO:0000256" key="8">
    <source>
        <dbReference type="ARBA" id="ARBA00023235"/>
    </source>
</evidence>
<evidence type="ECO:0000313" key="12">
    <source>
        <dbReference type="Proteomes" id="UP000296862"/>
    </source>
</evidence>
<proteinExistence type="inferred from homology"/>
<keyword evidence="7 9" id="KW-0057">Aromatic amino acid biosynthesis</keyword>
<dbReference type="CDD" id="cd00405">
    <property type="entry name" value="PRAI"/>
    <property type="match status" value="1"/>
</dbReference>
<organism evidence="11 12">
    <name type="scientific">Flavobacterium sangjuense</name>
    <dbReference type="NCBI Taxonomy" id="2518177"/>
    <lineage>
        <taxon>Bacteria</taxon>
        <taxon>Pseudomonadati</taxon>
        <taxon>Bacteroidota</taxon>
        <taxon>Flavobacteriia</taxon>
        <taxon>Flavobacteriales</taxon>
        <taxon>Flavobacteriaceae</taxon>
        <taxon>Flavobacterium</taxon>
    </lineage>
</organism>
<evidence type="ECO:0000256" key="7">
    <source>
        <dbReference type="ARBA" id="ARBA00023141"/>
    </source>
</evidence>
<dbReference type="Pfam" id="PF00697">
    <property type="entry name" value="PRAI"/>
    <property type="match status" value="1"/>
</dbReference>
<evidence type="ECO:0000256" key="4">
    <source>
        <dbReference type="ARBA" id="ARBA00022272"/>
    </source>
</evidence>
<dbReference type="GO" id="GO:0000162">
    <property type="term" value="P:L-tryptophan biosynthetic process"/>
    <property type="evidence" value="ECO:0007669"/>
    <property type="project" value="UniProtKB-UniRule"/>
</dbReference>
<dbReference type="SUPFAM" id="SSF51366">
    <property type="entry name" value="Ribulose-phoshate binding barrel"/>
    <property type="match status" value="1"/>
</dbReference>
<dbReference type="Proteomes" id="UP000296862">
    <property type="component" value="Chromosome"/>
</dbReference>
<dbReference type="PANTHER" id="PTHR42894:SF1">
    <property type="entry name" value="N-(5'-PHOSPHORIBOSYL)ANTHRANILATE ISOMERASE"/>
    <property type="match status" value="1"/>
</dbReference>
<gene>
    <name evidence="9 11" type="primary">trpF</name>
    <name evidence="11" type="ORF">GS03_01733</name>
</gene>
<keyword evidence="8 9" id="KW-0413">Isomerase</keyword>
<keyword evidence="12" id="KW-1185">Reference proteome</keyword>
<name>A0A4P7PTE5_9FLAO</name>
<sequence length="208" mass="23940">MTVKIKICGMKFPDNISEIASLQPDFMGFIFYEKSPRNFEDDIPNLPKAIKKVGVFVNASLEEIQEKVKQYELDFIQIHGDESPEFCHLLQQNKFKVIKAFSVYNLFNFNTLNKYYNYCDCFLFDTKGTNYGGNGLTFDWSVLENYNLDKPYFLSGGIGVENIEEIISFLKKDHSKNCIAIDCNSKLELSPGLKSTEKTKQLINAFKK</sequence>
<protein>
    <recommendedName>
        <fullName evidence="4 9">N-(5'-phosphoribosyl)anthranilate isomerase</fullName>
        <shortName evidence="9">PRAI</shortName>
        <ecNumber evidence="3 9">5.3.1.24</ecNumber>
    </recommendedName>
</protein>
<comment type="similarity">
    <text evidence="9">Belongs to the TrpF family.</text>
</comment>
<keyword evidence="5 9" id="KW-0028">Amino-acid biosynthesis</keyword>